<dbReference type="Gene3D" id="3.40.630.30">
    <property type="match status" value="1"/>
</dbReference>
<evidence type="ECO:0000256" key="3">
    <source>
        <dbReference type="ARBA" id="ARBA00008870"/>
    </source>
</evidence>
<dbReference type="PROSITE" id="PS51186">
    <property type="entry name" value="GNAT"/>
    <property type="match status" value="1"/>
</dbReference>
<feature type="compositionally biased region" description="Gly residues" evidence="12">
    <location>
        <begin position="134"/>
        <end position="147"/>
    </location>
</feature>
<dbReference type="GO" id="GO:0005737">
    <property type="term" value="C:cytoplasm"/>
    <property type="evidence" value="ECO:0007669"/>
    <property type="project" value="UniProtKB-SubCell"/>
</dbReference>
<evidence type="ECO:0000256" key="7">
    <source>
        <dbReference type="ARBA" id="ARBA00022679"/>
    </source>
</evidence>
<evidence type="ECO:0000313" key="15">
    <source>
        <dbReference type="Proteomes" id="UP001201980"/>
    </source>
</evidence>
<evidence type="ECO:0000256" key="12">
    <source>
        <dbReference type="SAM" id="MobiDB-lite"/>
    </source>
</evidence>
<dbReference type="InterPro" id="IPR000182">
    <property type="entry name" value="GNAT_dom"/>
</dbReference>
<proteinExistence type="inferred from homology"/>
<comment type="caution">
    <text evidence="14">The sequence shown here is derived from an EMBL/GenBank/DDBJ whole genome shotgun (WGS) entry which is preliminary data.</text>
</comment>
<organism evidence="14 15">
    <name type="scientific">Zalerion maritima</name>
    <dbReference type="NCBI Taxonomy" id="339359"/>
    <lineage>
        <taxon>Eukaryota</taxon>
        <taxon>Fungi</taxon>
        <taxon>Dikarya</taxon>
        <taxon>Ascomycota</taxon>
        <taxon>Pezizomycotina</taxon>
        <taxon>Sordariomycetes</taxon>
        <taxon>Lulworthiomycetidae</taxon>
        <taxon>Lulworthiales</taxon>
        <taxon>Lulworthiaceae</taxon>
        <taxon>Zalerion</taxon>
    </lineage>
</organism>
<accession>A0AAD5RYN1</accession>
<dbReference type="InterPro" id="IPR039949">
    <property type="entry name" value="NAA40"/>
</dbReference>
<dbReference type="GO" id="GO:0043998">
    <property type="term" value="F:histone H2A acetyltransferase activity"/>
    <property type="evidence" value="ECO:0007669"/>
    <property type="project" value="InterPro"/>
</dbReference>
<protein>
    <recommendedName>
        <fullName evidence="5">N-alpha-acetyltransferase 40</fullName>
        <ecNumber evidence="4">2.3.1.257</ecNumber>
    </recommendedName>
</protein>
<feature type="region of interest" description="Disordered" evidence="12">
    <location>
        <begin position="111"/>
        <end position="165"/>
    </location>
</feature>
<reference evidence="14" key="1">
    <citation type="submission" date="2022-07" db="EMBL/GenBank/DDBJ databases">
        <title>Draft genome sequence of Zalerion maritima ATCC 34329, a (micro)plastics degrading marine fungus.</title>
        <authorList>
            <person name="Paco A."/>
            <person name="Goncalves M.F.M."/>
            <person name="Rocha-Santos T.A.P."/>
            <person name="Alves A."/>
        </authorList>
    </citation>
    <scope>NUCLEOTIDE SEQUENCE</scope>
    <source>
        <strain evidence="14">ATCC 34329</strain>
    </source>
</reference>
<dbReference type="EMBL" id="JAKWBI020000014">
    <property type="protein sequence ID" value="KAJ2906400.1"/>
    <property type="molecule type" value="Genomic_DNA"/>
</dbReference>
<evidence type="ECO:0000313" key="14">
    <source>
        <dbReference type="EMBL" id="KAJ2906400.1"/>
    </source>
</evidence>
<comment type="similarity">
    <text evidence="3">Belongs to the acetyltransferase family. NAA40 subfamily.</text>
</comment>
<evidence type="ECO:0000256" key="8">
    <source>
        <dbReference type="ARBA" id="ARBA00023242"/>
    </source>
</evidence>
<evidence type="ECO:0000256" key="10">
    <source>
        <dbReference type="ARBA" id="ARBA00047821"/>
    </source>
</evidence>
<dbReference type="SUPFAM" id="SSF55729">
    <property type="entry name" value="Acyl-CoA N-acyltransferases (Nat)"/>
    <property type="match status" value="1"/>
</dbReference>
<dbReference type="GO" id="GO:0005634">
    <property type="term" value="C:nucleus"/>
    <property type="evidence" value="ECO:0007669"/>
    <property type="project" value="UniProtKB-SubCell"/>
</dbReference>
<evidence type="ECO:0000256" key="5">
    <source>
        <dbReference type="ARBA" id="ARBA00015043"/>
    </source>
</evidence>
<dbReference type="Proteomes" id="UP001201980">
    <property type="component" value="Unassembled WGS sequence"/>
</dbReference>
<gene>
    <name evidence="14" type="ORF">MKZ38_001760</name>
</gene>
<keyword evidence="15" id="KW-1185">Reference proteome</keyword>
<comment type="catalytic activity">
    <reaction evidence="10">
        <text>N-terminal L-seryl-[histone H2A] + acetyl-CoA = N-terminal N(alpha)-acetyl-L-seryl-[histone H2A] + CoA + H(+)</text>
        <dbReference type="Rhea" id="RHEA:50600"/>
        <dbReference type="Rhea" id="RHEA-COMP:12742"/>
        <dbReference type="Rhea" id="RHEA-COMP:12744"/>
        <dbReference type="ChEBI" id="CHEBI:15378"/>
        <dbReference type="ChEBI" id="CHEBI:57287"/>
        <dbReference type="ChEBI" id="CHEBI:57288"/>
        <dbReference type="ChEBI" id="CHEBI:64738"/>
        <dbReference type="ChEBI" id="CHEBI:83690"/>
        <dbReference type="EC" id="2.3.1.257"/>
    </reaction>
</comment>
<comment type="catalytic activity">
    <reaction evidence="11">
        <text>N-terminal L-seryl-[histone H4] + acetyl-CoA = N-terminal N(alpha)-acetyl-L-seryl-[histone H4] + CoA + H(+)</text>
        <dbReference type="Rhea" id="RHEA:50596"/>
        <dbReference type="Rhea" id="RHEA-COMP:12740"/>
        <dbReference type="Rhea" id="RHEA-COMP:12743"/>
        <dbReference type="ChEBI" id="CHEBI:15378"/>
        <dbReference type="ChEBI" id="CHEBI:57287"/>
        <dbReference type="ChEBI" id="CHEBI:57288"/>
        <dbReference type="ChEBI" id="CHEBI:64738"/>
        <dbReference type="ChEBI" id="CHEBI:83690"/>
        <dbReference type="EC" id="2.3.1.257"/>
    </reaction>
</comment>
<keyword evidence="9" id="KW-0012">Acyltransferase</keyword>
<feature type="region of interest" description="Disordered" evidence="12">
    <location>
        <begin position="1"/>
        <end position="20"/>
    </location>
</feature>
<dbReference type="InterPro" id="IPR016181">
    <property type="entry name" value="Acyl_CoA_acyltransferase"/>
</dbReference>
<feature type="domain" description="N-acetyltransferase" evidence="13">
    <location>
        <begin position="163"/>
        <end position="261"/>
    </location>
</feature>
<keyword evidence="7" id="KW-0808">Transferase</keyword>
<dbReference type="AlphaFoldDB" id="A0AAD5RYN1"/>
<evidence type="ECO:0000256" key="6">
    <source>
        <dbReference type="ARBA" id="ARBA00022490"/>
    </source>
</evidence>
<comment type="subcellular location">
    <subcellularLocation>
        <location evidence="2">Cytoplasm</location>
    </subcellularLocation>
    <subcellularLocation>
        <location evidence="1">Nucleus</location>
    </subcellularLocation>
</comment>
<dbReference type="GO" id="GO:1990189">
    <property type="term" value="F:protein N-terminal-serine acetyltransferase activity"/>
    <property type="evidence" value="ECO:0007669"/>
    <property type="project" value="UniProtKB-EC"/>
</dbReference>
<evidence type="ECO:0000259" key="13">
    <source>
        <dbReference type="PROSITE" id="PS51186"/>
    </source>
</evidence>
<evidence type="ECO:0000256" key="11">
    <source>
        <dbReference type="ARBA" id="ARBA00049524"/>
    </source>
</evidence>
<dbReference type="PANTHER" id="PTHR20531">
    <property type="entry name" value="N-ALPHA-ACETYLTRANSFERASE 40"/>
    <property type="match status" value="1"/>
</dbReference>
<dbReference type="Pfam" id="PF00583">
    <property type="entry name" value="Acetyltransf_1"/>
    <property type="match status" value="1"/>
</dbReference>
<dbReference type="GO" id="GO:0010485">
    <property type="term" value="F:histone H4 acetyltransferase activity"/>
    <property type="evidence" value="ECO:0007669"/>
    <property type="project" value="InterPro"/>
</dbReference>
<dbReference type="EC" id="2.3.1.257" evidence="4"/>
<evidence type="ECO:0000256" key="9">
    <source>
        <dbReference type="ARBA" id="ARBA00023315"/>
    </source>
</evidence>
<evidence type="ECO:0000256" key="2">
    <source>
        <dbReference type="ARBA" id="ARBA00004496"/>
    </source>
</evidence>
<keyword evidence="6" id="KW-0963">Cytoplasm</keyword>
<dbReference type="PANTHER" id="PTHR20531:SF1">
    <property type="entry name" value="N-ALPHA-ACETYLTRANSFERASE 40"/>
    <property type="match status" value="1"/>
</dbReference>
<evidence type="ECO:0000256" key="4">
    <source>
        <dbReference type="ARBA" id="ARBA00012950"/>
    </source>
</evidence>
<sequence>MPPVKRKRPPPTPIEIANQKSDEDFIKEYLQPTSSSWTWFTHPKTQTRYTICLIGAPRMSREDLKQCYDLIEHTSRQDYERAAAGWKPGRKMREMKSVELRYLLVLEGGGAGQKGKCGCASEGKDEDGQVSERAGGGAESGGGGEGKGGPRDGNGIEEEDAGRKAGQVAGFSSMMPTYEDGRPVLYCYEIHLGDSLLGAGLGRTLISHLLTIAANIPSVQKLMLSCFLSNARGLAFYRKIGFEEDPYTPGPRLLRGGKTLEPDYVILKRDVEVGKVEGSEKEDGKGE</sequence>
<keyword evidence="8" id="KW-0539">Nucleus</keyword>
<name>A0AAD5RYN1_9PEZI</name>
<evidence type="ECO:0000256" key="1">
    <source>
        <dbReference type="ARBA" id="ARBA00004123"/>
    </source>
</evidence>